<evidence type="ECO:0000256" key="7">
    <source>
        <dbReference type="SAM" id="Phobius"/>
    </source>
</evidence>
<dbReference type="SUPFAM" id="SSF103473">
    <property type="entry name" value="MFS general substrate transporter"/>
    <property type="match status" value="1"/>
</dbReference>
<feature type="transmembrane region" description="Helical" evidence="7">
    <location>
        <begin position="64"/>
        <end position="83"/>
    </location>
</feature>
<reference evidence="8 9" key="1">
    <citation type="submission" date="2020-04" db="EMBL/GenBank/DDBJ databases">
        <title>Genome sequencing of novel species.</title>
        <authorList>
            <person name="Heo J."/>
            <person name="Kim S.-J."/>
            <person name="Kim J.-S."/>
            <person name="Hong S.-B."/>
            <person name="Kwon S.-W."/>
        </authorList>
    </citation>
    <scope>NUCLEOTIDE SEQUENCE [LARGE SCALE GENOMIC DNA]</scope>
    <source>
        <strain evidence="8 9">F39-2</strain>
    </source>
</reference>
<name>A0A7L5DUJ0_9SPHI</name>
<comment type="similarity">
    <text evidence="2 6">Belongs to the major facilitator superfamily. Proton-dependent oligopeptide transporter (POT/PTR) (TC 2.A.17) family.</text>
</comment>
<feature type="transmembrane region" description="Helical" evidence="7">
    <location>
        <begin position="90"/>
        <end position="110"/>
    </location>
</feature>
<dbReference type="EMBL" id="CP051682">
    <property type="protein sequence ID" value="QJD94371.1"/>
    <property type="molecule type" value="Genomic_DNA"/>
</dbReference>
<dbReference type="PROSITE" id="PS01023">
    <property type="entry name" value="PTR2_2"/>
    <property type="match status" value="1"/>
</dbReference>
<evidence type="ECO:0000256" key="2">
    <source>
        <dbReference type="ARBA" id="ARBA00005982"/>
    </source>
</evidence>
<evidence type="ECO:0000313" key="8">
    <source>
        <dbReference type="EMBL" id="QJD94371.1"/>
    </source>
</evidence>
<comment type="subcellular location">
    <subcellularLocation>
        <location evidence="1 6">Membrane</location>
        <topology evidence="1 6">Multi-pass membrane protein</topology>
    </subcellularLocation>
</comment>
<dbReference type="InterPro" id="IPR036259">
    <property type="entry name" value="MFS_trans_sf"/>
</dbReference>
<evidence type="ECO:0000313" key="9">
    <source>
        <dbReference type="Proteomes" id="UP000503278"/>
    </source>
</evidence>
<feature type="transmembrane region" description="Helical" evidence="7">
    <location>
        <begin position="445"/>
        <end position="463"/>
    </location>
</feature>
<sequence length="502" mass="55888">MQEIIDTPVKSTAKIPRSVPFIIGNEFAERFSFYGMRSIIAVFLVHQFFNHETIEVANAKANAINHAFSTLVYFTPLLGAILADWFFGKYRVILIGSLVYTIGHFILSMFDTSLSGFVTGLIVIAFSAGAIKSCVSANVGDQFDHKNQHLMSSIYGWFYFSINAGSMISLLLIPLIYDKAGAAWAFGVPGILMALATLIFFLGSKSYVKLPPGGIKKDNFVTVNFYTLSAFFAKKDKSKTAWQQAEAKYGIEKVEAIKAVWGVIAVFAFIPIFWGMWDMNGSEWILQAEKLNLGLGIFNMHILPSQIQFVNALFLLLMIPVFNYGIYPLVGKMGIKLTPLKKIGAGLFITGFSFVIIAFLQRSIDAGGHPSVWWQIFAYFMLSAGEVLVSITGLEYAYTQSPPSMKSTMTAIWYLTYSVGTFFTTLINVNISNKGFFAYFTGEKYYWLFVGIMGFFVVLFVLVSPFIKEKVYLVADATLAETDGLNVRGDKTNEIHPDNPIV</sequence>
<evidence type="ECO:0000256" key="4">
    <source>
        <dbReference type="ARBA" id="ARBA00022989"/>
    </source>
</evidence>
<dbReference type="InterPro" id="IPR000109">
    <property type="entry name" value="POT_fam"/>
</dbReference>
<gene>
    <name evidence="8" type="ORF">HH214_00035</name>
</gene>
<accession>A0A7L5DUJ0</accession>
<dbReference type="AlphaFoldDB" id="A0A7L5DUJ0"/>
<dbReference type="KEGG" id="mrob:HH214_00035"/>
<feature type="transmembrane region" description="Helical" evidence="7">
    <location>
        <begin position="343"/>
        <end position="364"/>
    </location>
</feature>
<dbReference type="Pfam" id="PF00854">
    <property type="entry name" value="PTR2"/>
    <property type="match status" value="1"/>
</dbReference>
<keyword evidence="4 7" id="KW-1133">Transmembrane helix</keyword>
<keyword evidence="5 7" id="KW-0472">Membrane</keyword>
<keyword evidence="3 6" id="KW-0812">Transmembrane</keyword>
<dbReference type="GO" id="GO:0022857">
    <property type="term" value="F:transmembrane transporter activity"/>
    <property type="evidence" value="ECO:0007669"/>
    <property type="project" value="InterPro"/>
</dbReference>
<dbReference type="GO" id="GO:0006857">
    <property type="term" value="P:oligopeptide transport"/>
    <property type="evidence" value="ECO:0007669"/>
    <property type="project" value="InterPro"/>
</dbReference>
<feature type="transmembrane region" description="Helical" evidence="7">
    <location>
        <begin position="183"/>
        <end position="202"/>
    </location>
</feature>
<evidence type="ECO:0000256" key="3">
    <source>
        <dbReference type="ARBA" id="ARBA00022692"/>
    </source>
</evidence>
<dbReference type="RefSeq" id="WP_169605390.1">
    <property type="nucleotide sequence ID" value="NZ_CP051682.1"/>
</dbReference>
<feature type="transmembrane region" description="Helical" evidence="7">
    <location>
        <begin position="156"/>
        <end position="177"/>
    </location>
</feature>
<proteinExistence type="inferred from homology"/>
<keyword evidence="6" id="KW-0813">Transport</keyword>
<feature type="transmembrane region" description="Helical" evidence="7">
    <location>
        <begin position="411"/>
        <end position="433"/>
    </location>
</feature>
<feature type="transmembrane region" description="Helical" evidence="7">
    <location>
        <begin position="116"/>
        <end position="135"/>
    </location>
</feature>
<feature type="transmembrane region" description="Helical" evidence="7">
    <location>
        <begin position="259"/>
        <end position="277"/>
    </location>
</feature>
<evidence type="ECO:0000256" key="5">
    <source>
        <dbReference type="ARBA" id="ARBA00023136"/>
    </source>
</evidence>
<keyword evidence="9" id="KW-1185">Reference proteome</keyword>
<dbReference type="InterPro" id="IPR018456">
    <property type="entry name" value="PTR2_symporter_CS"/>
</dbReference>
<dbReference type="Proteomes" id="UP000503278">
    <property type="component" value="Chromosome"/>
</dbReference>
<protein>
    <submittedName>
        <fullName evidence="8">POT family MFS transporter</fullName>
    </submittedName>
</protein>
<dbReference type="GO" id="GO:0016020">
    <property type="term" value="C:membrane"/>
    <property type="evidence" value="ECO:0007669"/>
    <property type="project" value="UniProtKB-SubCell"/>
</dbReference>
<organism evidence="8 9">
    <name type="scientific">Mucilaginibacter robiniae</name>
    <dbReference type="NCBI Taxonomy" id="2728022"/>
    <lineage>
        <taxon>Bacteria</taxon>
        <taxon>Pseudomonadati</taxon>
        <taxon>Bacteroidota</taxon>
        <taxon>Sphingobacteriia</taxon>
        <taxon>Sphingobacteriales</taxon>
        <taxon>Sphingobacteriaceae</taxon>
        <taxon>Mucilaginibacter</taxon>
    </lineage>
</organism>
<feature type="transmembrane region" description="Helical" evidence="7">
    <location>
        <begin position="309"/>
        <end position="331"/>
    </location>
</feature>
<evidence type="ECO:0000256" key="1">
    <source>
        <dbReference type="ARBA" id="ARBA00004141"/>
    </source>
</evidence>
<dbReference type="Gene3D" id="1.20.1250.20">
    <property type="entry name" value="MFS general substrate transporter like domains"/>
    <property type="match status" value="2"/>
</dbReference>
<dbReference type="PANTHER" id="PTHR11654">
    <property type="entry name" value="OLIGOPEPTIDE TRANSPORTER-RELATED"/>
    <property type="match status" value="1"/>
</dbReference>
<dbReference type="PROSITE" id="PS01022">
    <property type="entry name" value="PTR2_1"/>
    <property type="match status" value="1"/>
</dbReference>
<evidence type="ECO:0000256" key="6">
    <source>
        <dbReference type="RuleBase" id="RU003755"/>
    </source>
</evidence>
<feature type="transmembrane region" description="Helical" evidence="7">
    <location>
        <begin position="376"/>
        <end position="399"/>
    </location>
</feature>